<sequence>MSQTRSMREMLGPIAAVALIAQLNPDLPAPGIEFAVIFHDGVEYGMGVRLHMHQPPAGVYERWACLIGSTDPDSHTDPATTAQGTLSRRTYGSYANIPVEAVAYIPQAADHAARRARGLTPMPGA</sequence>
<dbReference type="Proteomes" id="UP000442990">
    <property type="component" value="Unassembled WGS sequence"/>
</dbReference>
<name>A0A7J5DM87_9ACTN</name>
<reference evidence="1 2" key="1">
    <citation type="submission" date="2019-09" db="EMBL/GenBank/DDBJ databases">
        <title>Isolation and identification of active actinomycetes.</title>
        <authorList>
            <person name="Yu Z."/>
            <person name="Han C."/>
            <person name="Yu B."/>
        </authorList>
    </citation>
    <scope>NUCLEOTIDE SEQUENCE [LARGE SCALE GENOMIC DNA]</scope>
    <source>
        <strain evidence="1 2">NEAU-H2</strain>
    </source>
</reference>
<accession>A0A7J5DM87</accession>
<dbReference type="AlphaFoldDB" id="A0A7J5DM87"/>
<comment type="caution">
    <text evidence="1">The sequence shown here is derived from an EMBL/GenBank/DDBJ whole genome shotgun (WGS) entry which is preliminary data.</text>
</comment>
<protein>
    <submittedName>
        <fullName evidence="1">Uncharacterized protein</fullName>
    </submittedName>
</protein>
<evidence type="ECO:0000313" key="2">
    <source>
        <dbReference type="Proteomes" id="UP000442990"/>
    </source>
</evidence>
<organism evidence="1 2">
    <name type="scientific">Streptomyces triticiradicis</name>
    <dbReference type="NCBI Taxonomy" id="2651189"/>
    <lineage>
        <taxon>Bacteria</taxon>
        <taxon>Bacillati</taxon>
        <taxon>Actinomycetota</taxon>
        <taxon>Actinomycetes</taxon>
        <taxon>Kitasatosporales</taxon>
        <taxon>Streptomycetaceae</taxon>
        <taxon>Streptomyces</taxon>
    </lineage>
</organism>
<evidence type="ECO:0000313" key="1">
    <source>
        <dbReference type="EMBL" id="KAB1989824.1"/>
    </source>
</evidence>
<proteinExistence type="predicted"/>
<keyword evidence="2" id="KW-1185">Reference proteome</keyword>
<gene>
    <name evidence="1" type="ORF">F8144_05620</name>
</gene>
<dbReference type="EMBL" id="WBKG01000003">
    <property type="protein sequence ID" value="KAB1989824.1"/>
    <property type="molecule type" value="Genomic_DNA"/>
</dbReference>
<dbReference type="RefSeq" id="WP_151468126.1">
    <property type="nucleotide sequence ID" value="NZ_WBKG01000003.1"/>
</dbReference>